<dbReference type="CDD" id="cd00165">
    <property type="entry name" value="S4"/>
    <property type="match status" value="1"/>
</dbReference>
<evidence type="ECO:0000256" key="3">
    <source>
        <dbReference type="PROSITE-ProRule" id="PRU00182"/>
    </source>
</evidence>
<dbReference type="EC" id="5.4.99.-" evidence="4"/>
<dbReference type="PROSITE" id="PS50889">
    <property type="entry name" value="S4"/>
    <property type="match status" value="1"/>
</dbReference>
<evidence type="ECO:0000259" key="5">
    <source>
        <dbReference type="SMART" id="SM00363"/>
    </source>
</evidence>
<dbReference type="InterPro" id="IPR000748">
    <property type="entry name" value="PsdUridine_synth_RsuA/RluB/E/F"/>
</dbReference>
<dbReference type="EMBL" id="CP114006">
    <property type="protein sequence ID" value="WAN63167.1"/>
    <property type="molecule type" value="Genomic_DNA"/>
</dbReference>
<dbReference type="Gene3D" id="3.10.290.10">
    <property type="entry name" value="RNA-binding S4 domain"/>
    <property type="match status" value="1"/>
</dbReference>
<dbReference type="PANTHER" id="PTHR47683:SF2">
    <property type="entry name" value="RNA-BINDING S4 DOMAIN-CONTAINING PROTEIN"/>
    <property type="match status" value="1"/>
</dbReference>
<dbReference type="InterPro" id="IPR020094">
    <property type="entry name" value="TruA/RsuA/RluB/E/F_N"/>
</dbReference>
<dbReference type="Pfam" id="PF00849">
    <property type="entry name" value="PseudoU_synth_2"/>
    <property type="match status" value="1"/>
</dbReference>
<dbReference type="PROSITE" id="PS01149">
    <property type="entry name" value="PSI_RSU"/>
    <property type="match status" value="1"/>
</dbReference>
<dbReference type="InterPro" id="IPR002942">
    <property type="entry name" value="S4_RNA-bd"/>
</dbReference>
<dbReference type="Pfam" id="PF01479">
    <property type="entry name" value="S4"/>
    <property type="match status" value="1"/>
</dbReference>
<dbReference type="CDD" id="cd02870">
    <property type="entry name" value="PseudoU_synth_RsuA_like"/>
    <property type="match status" value="1"/>
</dbReference>
<evidence type="ECO:0000256" key="2">
    <source>
        <dbReference type="ARBA" id="ARBA00023235"/>
    </source>
</evidence>
<protein>
    <recommendedName>
        <fullName evidence="4">Pseudouridine synthase</fullName>
        <ecNumber evidence="4">5.4.99.-</ecNumber>
    </recommendedName>
</protein>
<dbReference type="SUPFAM" id="SSF55120">
    <property type="entry name" value="Pseudouridine synthase"/>
    <property type="match status" value="1"/>
</dbReference>
<gene>
    <name evidence="6" type="ORF">RS022_01900</name>
</gene>
<dbReference type="InterPro" id="IPR042092">
    <property type="entry name" value="PsdUridine_s_RsuA/RluB/E/F_cat"/>
</dbReference>
<dbReference type="SUPFAM" id="SSF55174">
    <property type="entry name" value="Alpha-L RNA-binding motif"/>
    <property type="match status" value="1"/>
</dbReference>
<evidence type="ECO:0000256" key="1">
    <source>
        <dbReference type="ARBA" id="ARBA00008348"/>
    </source>
</evidence>
<dbReference type="Proteomes" id="UP001164727">
    <property type="component" value="Chromosome"/>
</dbReference>
<comment type="similarity">
    <text evidence="1 4">Belongs to the pseudouridine synthase RsuA family.</text>
</comment>
<feature type="domain" description="RNA-binding S4" evidence="5">
    <location>
        <begin position="5"/>
        <end position="64"/>
    </location>
</feature>
<dbReference type="RefSeq" id="WP_268850013.1">
    <property type="nucleotide sequence ID" value="NZ_CP114006.1"/>
</dbReference>
<name>A0ABY7BQZ1_9MOLU</name>
<dbReference type="InterPro" id="IPR020103">
    <property type="entry name" value="PsdUridine_synth_cat_dom_sf"/>
</dbReference>
<dbReference type="SMART" id="SM00363">
    <property type="entry name" value="S4"/>
    <property type="match status" value="1"/>
</dbReference>
<keyword evidence="2 4" id="KW-0413">Isomerase</keyword>
<evidence type="ECO:0000313" key="7">
    <source>
        <dbReference type="Proteomes" id="UP001164727"/>
    </source>
</evidence>
<organism evidence="6 7">
    <name type="scientific">Candidatus Phytoplasma rubi</name>
    <dbReference type="NCBI Taxonomy" id="399025"/>
    <lineage>
        <taxon>Bacteria</taxon>
        <taxon>Bacillati</taxon>
        <taxon>Mycoplasmatota</taxon>
        <taxon>Mollicutes</taxon>
        <taxon>Acholeplasmatales</taxon>
        <taxon>Acholeplasmataceae</taxon>
        <taxon>Candidatus Phytoplasma</taxon>
        <taxon>16SrV (Elm yellows group)</taxon>
    </lineage>
</organism>
<dbReference type="InterPro" id="IPR018496">
    <property type="entry name" value="PsdUridine_synth_RsuA/RluB_CS"/>
</dbReference>
<proteinExistence type="inferred from homology"/>
<dbReference type="PANTHER" id="PTHR47683">
    <property type="entry name" value="PSEUDOURIDINE SYNTHASE FAMILY PROTEIN-RELATED"/>
    <property type="match status" value="1"/>
</dbReference>
<evidence type="ECO:0000256" key="4">
    <source>
        <dbReference type="RuleBase" id="RU003887"/>
    </source>
</evidence>
<evidence type="ECO:0000313" key="6">
    <source>
        <dbReference type="EMBL" id="WAN63167.1"/>
    </source>
</evidence>
<accession>A0ABY7BQZ1</accession>
<dbReference type="NCBIfam" id="TIGR00093">
    <property type="entry name" value="pseudouridine synthase"/>
    <property type="match status" value="1"/>
</dbReference>
<keyword evidence="7" id="KW-1185">Reference proteome</keyword>
<dbReference type="InterPro" id="IPR006145">
    <property type="entry name" value="PsdUridine_synth_RsuA/RluA"/>
</dbReference>
<sequence length="244" mass="28163">MEKLQKLQKILSQANISSRRDAEKMILAGKIKVNGKIISKLGVKVSTSDIILVDEQKIFLSPLVYFLLYKPKGYLTTVRDDRQRKTVLNLLKPQDLNNRVYPVGRLDFLTEGLLLLTNDGSLTHKLTHPTSLVPKEYHVKVNQNLSSRDLKFLKKGVLIDNNYLAIPKLVSLLKPSYHKEKNLWLKIIITEGKNRQIRKMISALGLQVVKLIRYRYSFLTLEKMKIGEYRVLKQNEINQLKLLG</sequence>
<dbReference type="Gene3D" id="3.30.70.580">
    <property type="entry name" value="Pseudouridine synthase I, catalytic domain, N-terminal subdomain"/>
    <property type="match status" value="1"/>
</dbReference>
<dbReference type="InterPro" id="IPR036986">
    <property type="entry name" value="S4_RNA-bd_sf"/>
</dbReference>
<keyword evidence="3" id="KW-0694">RNA-binding</keyword>
<dbReference type="Gene3D" id="3.30.70.1560">
    <property type="entry name" value="Alpha-L RNA-binding motif"/>
    <property type="match status" value="1"/>
</dbReference>
<reference evidence="6 7" key="1">
    <citation type="journal article" date="2023" name="Microbiol. Resour. Announc.">
        <title>Complete Genome of 'Candidatus Phytoplasma rubi' RS, a Phytopathogenic Bacterium Associated with Rubus Stunt Disease.</title>
        <authorList>
            <person name="Duckeck D."/>
            <person name="Zubert C."/>
            <person name="Bohm J.W."/>
            <person name="Carminati G."/>
            <person name="Schneider B."/>
            <person name="Kube M."/>
        </authorList>
    </citation>
    <scope>NUCLEOTIDE SEQUENCE [LARGE SCALE GENOMIC DNA]</scope>
    <source>
        <strain evidence="6 7">RS</strain>
    </source>
</reference>
<dbReference type="InterPro" id="IPR050343">
    <property type="entry name" value="RsuA_PseudoU_synthase"/>
</dbReference>